<dbReference type="EMBL" id="DF143452">
    <property type="protein sequence ID" value="GAA53245.1"/>
    <property type="molecule type" value="Genomic_DNA"/>
</dbReference>
<protein>
    <submittedName>
        <fullName evidence="2">Uncharacterized protein</fullName>
    </submittedName>
</protein>
<accession>G7YJW2</accession>
<proteinExistence type="predicted"/>
<keyword evidence="3" id="KW-1185">Reference proteome</keyword>
<feature type="non-terminal residue" evidence="2">
    <location>
        <position position="153"/>
    </location>
</feature>
<organism evidence="2 3">
    <name type="scientific">Clonorchis sinensis</name>
    <name type="common">Chinese liver fluke</name>
    <dbReference type="NCBI Taxonomy" id="79923"/>
    <lineage>
        <taxon>Eukaryota</taxon>
        <taxon>Metazoa</taxon>
        <taxon>Spiralia</taxon>
        <taxon>Lophotrochozoa</taxon>
        <taxon>Platyhelminthes</taxon>
        <taxon>Trematoda</taxon>
        <taxon>Digenea</taxon>
        <taxon>Opisthorchiida</taxon>
        <taxon>Opisthorchiata</taxon>
        <taxon>Opisthorchiidae</taxon>
        <taxon>Clonorchis</taxon>
    </lineage>
</organism>
<evidence type="ECO:0000313" key="3">
    <source>
        <dbReference type="Proteomes" id="UP000008909"/>
    </source>
</evidence>
<evidence type="ECO:0000313" key="2">
    <source>
        <dbReference type="EMBL" id="GAA53245.1"/>
    </source>
</evidence>
<evidence type="ECO:0000256" key="1">
    <source>
        <dbReference type="SAM" id="MobiDB-lite"/>
    </source>
</evidence>
<reference evidence="2" key="1">
    <citation type="journal article" date="2011" name="Genome Biol.">
        <title>The draft genome of the carcinogenic human liver fluke Clonorchis sinensis.</title>
        <authorList>
            <person name="Wang X."/>
            <person name="Chen W."/>
            <person name="Huang Y."/>
            <person name="Sun J."/>
            <person name="Men J."/>
            <person name="Liu H."/>
            <person name="Luo F."/>
            <person name="Guo L."/>
            <person name="Lv X."/>
            <person name="Deng C."/>
            <person name="Zhou C."/>
            <person name="Fan Y."/>
            <person name="Li X."/>
            <person name="Huang L."/>
            <person name="Hu Y."/>
            <person name="Liang C."/>
            <person name="Hu X."/>
            <person name="Xu J."/>
            <person name="Yu X."/>
        </authorList>
    </citation>
    <scope>NUCLEOTIDE SEQUENCE [LARGE SCALE GENOMIC DNA]</scope>
    <source>
        <strain evidence="2">Henan</strain>
    </source>
</reference>
<feature type="region of interest" description="Disordered" evidence="1">
    <location>
        <begin position="1"/>
        <end position="24"/>
    </location>
</feature>
<dbReference type="AlphaFoldDB" id="G7YJW2"/>
<dbReference type="Proteomes" id="UP000008909">
    <property type="component" value="Unassembled WGS sequence"/>
</dbReference>
<reference key="2">
    <citation type="submission" date="2011-10" db="EMBL/GenBank/DDBJ databases">
        <title>The genome and transcriptome sequence of Clonorchis sinensis provide insights into the carcinogenic liver fluke.</title>
        <authorList>
            <person name="Wang X."/>
            <person name="Huang Y."/>
            <person name="Chen W."/>
            <person name="Liu H."/>
            <person name="Guo L."/>
            <person name="Chen Y."/>
            <person name="Luo F."/>
            <person name="Zhou W."/>
            <person name="Sun J."/>
            <person name="Mao Q."/>
            <person name="Liang P."/>
            <person name="Zhou C."/>
            <person name="Tian Y."/>
            <person name="Men J."/>
            <person name="Lv X."/>
            <person name="Huang L."/>
            <person name="Zhou J."/>
            <person name="Hu Y."/>
            <person name="Li R."/>
            <person name="Zhang F."/>
            <person name="Lei H."/>
            <person name="Li X."/>
            <person name="Hu X."/>
            <person name="Liang C."/>
            <person name="Xu J."/>
            <person name="Wu Z."/>
            <person name="Yu X."/>
        </authorList>
    </citation>
    <scope>NUCLEOTIDE SEQUENCE</scope>
    <source>
        <strain>Henan</strain>
    </source>
</reference>
<gene>
    <name evidence="2" type="ORF">CLF_109862</name>
</gene>
<name>G7YJW2_CLOSI</name>
<sequence length="153" mass="16801">MDDRLGVFWRQSAQSPKKEPMSKQRGLFCGVSKTARGKLSPETEGSQVRVVELVWKLGRLEPLEGGLKGGFPLHRARGQKKDVTVVDRVQRAATKTAAGLKSVDYETQLAVLGLFPPEYLRLGGDLILTCALFEQGCADSFLPLIQLTHGGYM</sequence>